<dbReference type="EMBL" id="JH711581">
    <property type="protein sequence ID" value="EIW79079.1"/>
    <property type="molecule type" value="Genomic_DNA"/>
</dbReference>
<gene>
    <name evidence="2" type="ORF">CONPUDRAFT_145251</name>
</gene>
<dbReference type="GeneID" id="19202046"/>
<dbReference type="Proteomes" id="UP000053558">
    <property type="component" value="Unassembled WGS sequence"/>
</dbReference>
<feature type="transmembrane region" description="Helical" evidence="1">
    <location>
        <begin position="147"/>
        <end position="169"/>
    </location>
</feature>
<feature type="transmembrane region" description="Helical" evidence="1">
    <location>
        <begin position="189"/>
        <end position="209"/>
    </location>
</feature>
<comment type="caution">
    <text evidence="2">The sequence shown here is derived from an EMBL/GenBank/DDBJ whole genome shotgun (WGS) entry which is preliminary data.</text>
</comment>
<keyword evidence="1" id="KW-0472">Membrane</keyword>
<sequence length="340" mass="37508">MASNGTNVLPPETPAQLIADGINLIGATTVCGTFYGFMTAIAGVCIYTFCLPGSRAKRSRGRLAFLVSYVALLWLCGSLYVAGIARSTTDAYVDRRLVLQSPAEWGDPTLPEVTVLDTAYEVSMALADGLMVWRFRTVWYDSPWYPFLMPVPVLIYLASLATGFTSVVSGTRPDRDFYSLVAQRTTVPAFILSVALNLYTTSLIAGRLYSYRRWFAKHIGNSALHPKHYTNIAGIVVESCALFTVTSIIFVCFYLLHNPGQFLMIAVLAEVQIIAPLLVMLRISNDVAWEVNTATTVDHRASTRQGCVIRGPHETEMTDLRFAKEDGDVEYGTEESRTVV</sequence>
<reference evidence="3" key="1">
    <citation type="journal article" date="2012" name="Science">
        <title>The Paleozoic origin of enzymatic lignin decomposition reconstructed from 31 fungal genomes.</title>
        <authorList>
            <person name="Floudas D."/>
            <person name="Binder M."/>
            <person name="Riley R."/>
            <person name="Barry K."/>
            <person name="Blanchette R.A."/>
            <person name="Henrissat B."/>
            <person name="Martinez A.T."/>
            <person name="Otillar R."/>
            <person name="Spatafora J.W."/>
            <person name="Yadav J.S."/>
            <person name="Aerts A."/>
            <person name="Benoit I."/>
            <person name="Boyd A."/>
            <person name="Carlson A."/>
            <person name="Copeland A."/>
            <person name="Coutinho P.M."/>
            <person name="de Vries R.P."/>
            <person name="Ferreira P."/>
            <person name="Findley K."/>
            <person name="Foster B."/>
            <person name="Gaskell J."/>
            <person name="Glotzer D."/>
            <person name="Gorecki P."/>
            <person name="Heitman J."/>
            <person name="Hesse C."/>
            <person name="Hori C."/>
            <person name="Igarashi K."/>
            <person name="Jurgens J.A."/>
            <person name="Kallen N."/>
            <person name="Kersten P."/>
            <person name="Kohler A."/>
            <person name="Kuees U."/>
            <person name="Kumar T.K.A."/>
            <person name="Kuo A."/>
            <person name="LaButti K."/>
            <person name="Larrondo L.F."/>
            <person name="Lindquist E."/>
            <person name="Ling A."/>
            <person name="Lombard V."/>
            <person name="Lucas S."/>
            <person name="Lundell T."/>
            <person name="Martin R."/>
            <person name="McLaughlin D.J."/>
            <person name="Morgenstern I."/>
            <person name="Morin E."/>
            <person name="Murat C."/>
            <person name="Nagy L.G."/>
            <person name="Nolan M."/>
            <person name="Ohm R.A."/>
            <person name="Patyshakuliyeva A."/>
            <person name="Rokas A."/>
            <person name="Ruiz-Duenas F.J."/>
            <person name="Sabat G."/>
            <person name="Salamov A."/>
            <person name="Samejima M."/>
            <person name="Schmutz J."/>
            <person name="Slot J.C."/>
            <person name="St John F."/>
            <person name="Stenlid J."/>
            <person name="Sun H."/>
            <person name="Sun S."/>
            <person name="Syed K."/>
            <person name="Tsang A."/>
            <person name="Wiebenga A."/>
            <person name="Young D."/>
            <person name="Pisabarro A."/>
            <person name="Eastwood D.C."/>
            <person name="Martin F."/>
            <person name="Cullen D."/>
            <person name="Grigoriev I.V."/>
            <person name="Hibbett D.S."/>
        </authorList>
    </citation>
    <scope>NUCLEOTIDE SEQUENCE [LARGE SCALE GENOMIC DNA]</scope>
    <source>
        <strain evidence="3">RWD-64-598 SS2</strain>
    </source>
</reference>
<feature type="transmembrane region" description="Helical" evidence="1">
    <location>
        <begin position="229"/>
        <end position="256"/>
    </location>
</feature>
<organism evidence="2 3">
    <name type="scientific">Coniophora puteana (strain RWD-64-598)</name>
    <name type="common">Brown rot fungus</name>
    <dbReference type="NCBI Taxonomy" id="741705"/>
    <lineage>
        <taxon>Eukaryota</taxon>
        <taxon>Fungi</taxon>
        <taxon>Dikarya</taxon>
        <taxon>Basidiomycota</taxon>
        <taxon>Agaricomycotina</taxon>
        <taxon>Agaricomycetes</taxon>
        <taxon>Agaricomycetidae</taxon>
        <taxon>Boletales</taxon>
        <taxon>Coniophorineae</taxon>
        <taxon>Coniophoraceae</taxon>
        <taxon>Coniophora</taxon>
    </lineage>
</organism>
<proteinExistence type="predicted"/>
<evidence type="ECO:0000313" key="3">
    <source>
        <dbReference type="Proteomes" id="UP000053558"/>
    </source>
</evidence>
<dbReference type="OMA" id="GPHETEM"/>
<dbReference type="RefSeq" id="XP_007770804.1">
    <property type="nucleotide sequence ID" value="XM_007772614.1"/>
</dbReference>
<evidence type="ECO:0000313" key="2">
    <source>
        <dbReference type="EMBL" id="EIW79079.1"/>
    </source>
</evidence>
<keyword evidence="1" id="KW-0812">Transmembrane</keyword>
<dbReference type="KEGG" id="cput:CONPUDRAFT_145251"/>
<evidence type="ECO:0000256" key="1">
    <source>
        <dbReference type="SAM" id="Phobius"/>
    </source>
</evidence>
<evidence type="ECO:0008006" key="4">
    <source>
        <dbReference type="Google" id="ProtNLM"/>
    </source>
</evidence>
<keyword evidence="3" id="KW-1185">Reference proteome</keyword>
<dbReference type="OrthoDB" id="2641762at2759"/>
<accession>A0A5M3MIK9</accession>
<feature type="transmembrane region" description="Helical" evidence="1">
    <location>
        <begin position="24"/>
        <end position="51"/>
    </location>
</feature>
<name>A0A5M3MIK9_CONPW</name>
<dbReference type="AlphaFoldDB" id="A0A5M3MIK9"/>
<keyword evidence="1" id="KW-1133">Transmembrane helix</keyword>
<feature type="transmembrane region" description="Helical" evidence="1">
    <location>
        <begin position="63"/>
        <end position="85"/>
    </location>
</feature>
<protein>
    <recommendedName>
        <fullName evidence="4">Family A G protein-coupled receptor-like protein</fullName>
    </recommendedName>
</protein>
<feature type="transmembrane region" description="Helical" evidence="1">
    <location>
        <begin position="262"/>
        <end position="281"/>
    </location>
</feature>